<dbReference type="InterPro" id="IPR025392">
    <property type="entry name" value="DUF4124"/>
</dbReference>
<proteinExistence type="predicted"/>
<evidence type="ECO:0000256" key="1">
    <source>
        <dbReference type="SAM" id="SignalP"/>
    </source>
</evidence>
<sequence>MFTRIGAGLLLCAIVTPAAAQQIYKCVTKGVTEYQSTPCANGEPAKTWAVEVAPRSEAVIENERRLEAIRQQNSASIAPRPVAQPVYRNGGGGARLHSISQYRDPNACDAAKAERARVYAAAGMRRSFELSRRMDDMVWAACK</sequence>
<evidence type="ECO:0000313" key="4">
    <source>
        <dbReference type="Proteomes" id="UP001218208"/>
    </source>
</evidence>
<gene>
    <name evidence="3" type="ORF">QEG23_000462</name>
</gene>
<accession>A0AAI9BYU9</accession>
<keyword evidence="1" id="KW-0732">Signal</keyword>
<comment type="caution">
    <text evidence="3">The sequence shown here is derived from an EMBL/GenBank/DDBJ whole genome shotgun (WGS) entry which is preliminary data.</text>
</comment>
<dbReference type="EMBL" id="ABLOJW010000002">
    <property type="protein sequence ID" value="EKT4090990.1"/>
    <property type="molecule type" value="Genomic_DNA"/>
</dbReference>
<feature type="domain" description="DUF4124" evidence="2">
    <location>
        <begin position="10"/>
        <end position="54"/>
    </location>
</feature>
<dbReference type="Proteomes" id="UP001218208">
    <property type="component" value="Unassembled WGS sequence"/>
</dbReference>
<evidence type="ECO:0000259" key="2">
    <source>
        <dbReference type="Pfam" id="PF13511"/>
    </source>
</evidence>
<name>A0AAI9BYU9_STEMA</name>
<feature type="signal peptide" evidence="1">
    <location>
        <begin position="1"/>
        <end position="20"/>
    </location>
</feature>
<organism evidence="3 4">
    <name type="scientific">Stenotrophomonas maltophilia</name>
    <name type="common">Pseudomonas maltophilia</name>
    <name type="synonym">Xanthomonas maltophilia</name>
    <dbReference type="NCBI Taxonomy" id="40324"/>
    <lineage>
        <taxon>Bacteria</taxon>
        <taxon>Pseudomonadati</taxon>
        <taxon>Pseudomonadota</taxon>
        <taxon>Gammaproteobacteria</taxon>
        <taxon>Lysobacterales</taxon>
        <taxon>Lysobacteraceae</taxon>
        <taxon>Stenotrophomonas</taxon>
        <taxon>Stenotrophomonas maltophilia group</taxon>
    </lineage>
</organism>
<dbReference type="Pfam" id="PF13511">
    <property type="entry name" value="DUF4124"/>
    <property type="match status" value="1"/>
</dbReference>
<dbReference type="AlphaFoldDB" id="A0AAI9BYU9"/>
<feature type="chain" id="PRO_5042461530" evidence="1">
    <location>
        <begin position="21"/>
        <end position="143"/>
    </location>
</feature>
<protein>
    <submittedName>
        <fullName evidence="3">DUF4124 domain-containing protein</fullName>
    </submittedName>
</protein>
<evidence type="ECO:0000313" key="3">
    <source>
        <dbReference type="EMBL" id="EKT4090990.1"/>
    </source>
</evidence>
<reference evidence="3" key="1">
    <citation type="submission" date="2022-07" db="EMBL/GenBank/DDBJ databases">
        <authorList>
            <consortium name="DAFM: The Division of Animal and Food Microbiology"/>
        </authorList>
    </citation>
    <scope>NUCLEOTIDE SEQUENCE</scope>
    <source>
        <strain evidence="3">19MO01SH01-2</strain>
    </source>
</reference>